<protein>
    <submittedName>
        <fullName evidence="1">Uncharacterized protein</fullName>
    </submittedName>
</protein>
<organism evidence="1">
    <name type="scientific">Lepeophtheirus salmonis</name>
    <name type="common">Salmon louse</name>
    <name type="synonym">Caligus salmonis</name>
    <dbReference type="NCBI Taxonomy" id="72036"/>
    <lineage>
        <taxon>Eukaryota</taxon>
        <taxon>Metazoa</taxon>
        <taxon>Ecdysozoa</taxon>
        <taxon>Arthropoda</taxon>
        <taxon>Crustacea</taxon>
        <taxon>Multicrustacea</taxon>
        <taxon>Hexanauplia</taxon>
        <taxon>Copepoda</taxon>
        <taxon>Siphonostomatoida</taxon>
        <taxon>Caligidae</taxon>
        <taxon>Lepeophtheirus</taxon>
    </lineage>
</organism>
<dbReference type="EMBL" id="HACA01002422">
    <property type="protein sequence ID" value="CDW19783.1"/>
    <property type="molecule type" value="Transcribed_RNA"/>
</dbReference>
<evidence type="ECO:0000313" key="1">
    <source>
        <dbReference type="EMBL" id="CDW19783.1"/>
    </source>
</evidence>
<accession>A0A0K2T178</accession>
<name>A0A0K2T178_LEPSM</name>
<dbReference type="AlphaFoldDB" id="A0A0K2T178"/>
<sequence length="58" mass="6664">MFFRRGTQIRSLLLPSHLPLHLFTWIRFGSLYPRKETSISDLIPGKETLTAVSSRPHG</sequence>
<proteinExistence type="predicted"/>
<reference evidence="1" key="1">
    <citation type="submission" date="2014-05" db="EMBL/GenBank/DDBJ databases">
        <authorList>
            <person name="Chronopoulou M."/>
        </authorList>
    </citation>
    <scope>NUCLEOTIDE SEQUENCE</scope>
    <source>
        <tissue evidence="1">Whole organism</tissue>
    </source>
</reference>